<keyword evidence="2 4" id="KW-0378">Hydrolase</keyword>
<dbReference type="Gene3D" id="3.40.50.1000">
    <property type="entry name" value="HAD superfamily/HAD-like"/>
    <property type="match status" value="1"/>
</dbReference>
<dbReference type="NCBIfam" id="TIGR01549">
    <property type="entry name" value="HAD-SF-IA-v1"/>
    <property type="match status" value="1"/>
</dbReference>
<dbReference type="SFLD" id="SFLDS00003">
    <property type="entry name" value="Haloacid_Dehalogenase"/>
    <property type="match status" value="1"/>
</dbReference>
<dbReference type="SFLD" id="SFLDG01129">
    <property type="entry name" value="C1.5:_HAD__Beta-PGM__Phosphata"/>
    <property type="match status" value="1"/>
</dbReference>
<evidence type="ECO:0000256" key="1">
    <source>
        <dbReference type="ARBA" id="ARBA00001946"/>
    </source>
</evidence>
<evidence type="ECO:0000313" key="5">
    <source>
        <dbReference type="Proteomes" id="UP000663791"/>
    </source>
</evidence>
<organism evidence="4 5">
    <name type="scientific">Nocardioides faecalis</name>
    <dbReference type="NCBI Taxonomy" id="2803858"/>
    <lineage>
        <taxon>Bacteria</taxon>
        <taxon>Bacillati</taxon>
        <taxon>Actinomycetota</taxon>
        <taxon>Actinomycetes</taxon>
        <taxon>Propionibacteriales</taxon>
        <taxon>Nocardioidaceae</taxon>
        <taxon>Nocardioides</taxon>
    </lineage>
</organism>
<sequence length="237" mass="25968">MTFRALLLDLDDTLVDHRGAAERGLRGWLAGLGLGGDTAETEALVERWFTLEARHYPRAQRRELSYTEHRRARVRAFLPGWDLADDALADEVYGGFLDCYRSAWRAFADAAASIEAALGAGLRVGVLTNGEHAVQSEKLRRTGLLYPDVAVFASSALPAAKPDRRAYEAACRGLGVSPETTLMVGDSLRHDVLGAQAAGLHARLLRRPGQYDATPVPHGVRVLRGLDELRWSVRRSA</sequence>
<comment type="cofactor">
    <cofactor evidence="1">
        <name>Mg(2+)</name>
        <dbReference type="ChEBI" id="CHEBI:18420"/>
    </cofactor>
</comment>
<dbReference type="InterPro" id="IPR006439">
    <property type="entry name" value="HAD-SF_hydro_IA"/>
</dbReference>
<comment type="caution">
    <text evidence="4">The sequence shown here is derived from an EMBL/GenBank/DDBJ whole genome shotgun (WGS) entry which is preliminary data.</text>
</comment>
<evidence type="ECO:0000313" key="4">
    <source>
        <dbReference type="EMBL" id="MBM9461071.1"/>
    </source>
</evidence>
<dbReference type="GO" id="GO:0016787">
    <property type="term" value="F:hydrolase activity"/>
    <property type="evidence" value="ECO:0007669"/>
    <property type="project" value="UniProtKB-KW"/>
</dbReference>
<name>A0A938Y399_9ACTN</name>
<keyword evidence="5" id="KW-1185">Reference proteome</keyword>
<accession>A0A938Y399</accession>
<evidence type="ECO:0000256" key="3">
    <source>
        <dbReference type="ARBA" id="ARBA00022842"/>
    </source>
</evidence>
<dbReference type="RefSeq" id="WP_205292381.1">
    <property type="nucleotide sequence ID" value="NZ_CP074406.1"/>
</dbReference>
<dbReference type="InterPro" id="IPR023214">
    <property type="entry name" value="HAD_sf"/>
</dbReference>
<dbReference type="AlphaFoldDB" id="A0A938Y399"/>
<dbReference type="SUPFAM" id="SSF56784">
    <property type="entry name" value="HAD-like"/>
    <property type="match status" value="1"/>
</dbReference>
<dbReference type="Proteomes" id="UP000663791">
    <property type="component" value="Unassembled WGS sequence"/>
</dbReference>
<keyword evidence="3" id="KW-0460">Magnesium</keyword>
<protein>
    <submittedName>
        <fullName evidence="4">HAD family hydrolase</fullName>
    </submittedName>
</protein>
<dbReference type="InterPro" id="IPR051400">
    <property type="entry name" value="HAD-like_hydrolase"/>
</dbReference>
<dbReference type="Gene3D" id="1.20.120.1600">
    <property type="match status" value="1"/>
</dbReference>
<dbReference type="GO" id="GO:0044281">
    <property type="term" value="P:small molecule metabolic process"/>
    <property type="evidence" value="ECO:0007669"/>
    <property type="project" value="UniProtKB-ARBA"/>
</dbReference>
<evidence type="ECO:0000256" key="2">
    <source>
        <dbReference type="ARBA" id="ARBA00022801"/>
    </source>
</evidence>
<dbReference type="PANTHER" id="PTHR46470:SF4">
    <property type="entry name" value="5-AMINO-6-(5-PHOSPHO-D-RIBITYLAMINO)URACIL PHOSPHATASE YIGB"/>
    <property type="match status" value="1"/>
</dbReference>
<dbReference type="PANTHER" id="PTHR46470">
    <property type="entry name" value="N-ACYLNEURAMINATE-9-PHOSPHATASE"/>
    <property type="match status" value="1"/>
</dbReference>
<gene>
    <name evidence="4" type="ORF">JK386_14310</name>
</gene>
<proteinExistence type="predicted"/>
<dbReference type="Pfam" id="PF00702">
    <property type="entry name" value="Hydrolase"/>
    <property type="match status" value="1"/>
</dbReference>
<reference evidence="4" key="1">
    <citation type="submission" date="2021-01" db="EMBL/GenBank/DDBJ databases">
        <title>Novel species in genus Nocardioides.</title>
        <authorList>
            <person name="Zhang G."/>
        </authorList>
    </citation>
    <scope>NUCLEOTIDE SEQUENCE</scope>
    <source>
        <strain evidence="4">Zg-536</strain>
    </source>
</reference>
<dbReference type="EMBL" id="JAERTX010000013">
    <property type="protein sequence ID" value="MBM9461071.1"/>
    <property type="molecule type" value="Genomic_DNA"/>
</dbReference>
<dbReference type="InterPro" id="IPR036412">
    <property type="entry name" value="HAD-like_sf"/>
</dbReference>